<keyword evidence="5" id="KW-1185">Reference proteome</keyword>
<dbReference type="RefSeq" id="WP_119926420.1">
    <property type="nucleotide sequence ID" value="NZ_QZEY01000003.1"/>
</dbReference>
<organism evidence="4 5">
    <name type="scientific">Bailinhaonella thermotolerans</name>
    <dbReference type="NCBI Taxonomy" id="1070861"/>
    <lineage>
        <taxon>Bacteria</taxon>
        <taxon>Bacillati</taxon>
        <taxon>Actinomycetota</taxon>
        <taxon>Actinomycetes</taxon>
        <taxon>Streptosporangiales</taxon>
        <taxon>Streptosporangiaceae</taxon>
        <taxon>Bailinhaonella</taxon>
    </lineage>
</organism>
<keyword evidence="2" id="KW-1003">Cell membrane</keyword>
<dbReference type="Gene3D" id="1.10.1760.20">
    <property type="match status" value="1"/>
</dbReference>
<name>A0A3A4B5Z0_9ACTN</name>
<evidence type="ECO:0000313" key="4">
    <source>
        <dbReference type="EMBL" id="RJL33461.1"/>
    </source>
</evidence>
<feature type="transmembrane region" description="Helical" evidence="3">
    <location>
        <begin position="126"/>
        <end position="145"/>
    </location>
</feature>
<dbReference type="InterPro" id="IPR003784">
    <property type="entry name" value="BioY"/>
</dbReference>
<proteinExistence type="inferred from homology"/>
<dbReference type="PIRSF" id="PIRSF016661">
    <property type="entry name" value="BioY"/>
    <property type="match status" value="1"/>
</dbReference>
<keyword evidence="2" id="KW-0813">Transport</keyword>
<dbReference type="AlphaFoldDB" id="A0A3A4B5Z0"/>
<dbReference type="GO" id="GO:0015225">
    <property type="term" value="F:biotin transmembrane transporter activity"/>
    <property type="evidence" value="ECO:0007669"/>
    <property type="project" value="UniProtKB-UniRule"/>
</dbReference>
<keyword evidence="2 3" id="KW-0472">Membrane</keyword>
<dbReference type="OrthoDB" id="1496139at2"/>
<gene>
    <name evidence="4" type="ORF">D5H75_11815</name>
</gene>
<evidence type="ECO:0000313" key="5">
    <source>
        <dbReference type="Proteomes" id="UP000265768"/>
    </source>
</evidence>
<dbReference type="Proteomes" id="UP000265768">
    <property type="component" value="Unassembled WGS sequence"/>
</dbReference>
<comment type="subcellular location">
    <subcellularLocation>
        <location evidence="2">Cell membrane</location>
        <topology evidence="2">Multi-pass membrane protein</topology>
    </subcellularLocation>
</comment>
<evidence type="ECO:0000256" key="1">
    <source>
        <dbReference type="ARBA" id="ARBA00010692"/>
    </source>
</evidence>
<dbReference type="PANTHER" id="PTHR34295:SF1">
    <property type="entry name" value="BIOTIN TRANSPORTER BIOY"/>
    <property type="match status" value="1"/>
</dbReference>
<protein>
    <recommendedName>
        <fullName evidence="2">Biotin transporter</fullName>
    </recommendedName>
</protein>
<dbReference type="EMBL" id="QZEY01000003">
    <property type="protein sequence ID" value="RJL33461.1"/>
    <property type="molecule type" value="Genomic_DNA"/>
</dbReference>
<evidence type="ECO:0000256" key="2">
    <source>
        <dbReference type="PIRNR" id="PIRNR016661"/>
    </source>
</evidence>
<feature type="transmembrane region" description="Helical" evidence="3">
    <location>
        <begin position="165"/>
        <end position="189"/>
    </location>
</feature>
<reference evidence="4 5" key="1">
    <citation type="submission" date="2018-09" db="EMBL/GenBank/DDBJ databases">
        <title>YIM 75507 draft genome.</title>
        <authorList>
            <person name="Tang S."/>
            <person name="Feng Y."/>
        </authorList>
    </citation>
    <scope>NUCLEOTIDE SEQUENCE [LARGE SCALE GENOMIC DNA]</scope>
    <source>
        <strain evidence="4 5">YIM 75507</strain>
    </source>
</reference>
<feature type="transmembrane region" description="Helical" evidence="3">
    <location>
        <begin position="26"/>
        <end position="46"/>
    </location>
</feature>
<comment type="similarity">
    <text evidence="1 2">Belongs to the BioY family.</text>
</comment>
<dbReference type="Pfam" id="PF02632">
    <property type="entry name" value="BioY"/>
    <property type="match status" value="1"/>
</dbReference>
<keyword evidence="3" id="KW-0812">Transmembrane</keyword>
<feature type="transmembrane region" description="Helical" evidence="3">
    <location>
        <begin position="102"/>
        <end position="119"/>
    </location>
</feature>
<sequence>MTSPAAATARPAVLSDLIPGRVARDVALVAGAAVLTGIAAQISIPIPGTPVPVSMQPFAVLLAGAALGPVRAAAGMLLYLAVGMAGMPWFAEGASGWGMPTFGYILGFAAAATLVGALAKRGWDRSILGTVGAMALGTLAIYALGVPWLMGSTGMDLGTALAKGVVPFLVGDALKIALAAGILPAAWFLTSRRP</sequence>
<comment type="caution">
    <text evidence="4">The sequence shown here is derived from an EMBL/GenBank/DDBJ whole genome shotgun (WGS) entry which is preliminary data.</text>
</comment>
<keyword evidence="3" id="KW-1133">Transmembrane helix</keyword>
<feature type="transmembrane region" description="Helical" evidence="3">
    <location>
        <begin position="58"/>
        <end position="82"/>
    </location>
</feature>
<evidence type="ECO:0000256" key="3">
    <source>
        <dbReference type="SAM" id="Phobius"/>
    </source>
</evidence>
<accession>A0A3A4B5Z0</accession>
<dbReference type="GO" id="GO:0005886">
    <property type="term" value="C:plasma membrane"/>
    <property type="evidence" value="ECO:0007669"/>
    <property type="project" value="UniProtKB-SubCell"/>
</dbReference>
<dbReference type="PANTHER" id="PTHR34295">
    <property type="entry name" value="BIOTIN TRANSPORTER BIOY"/>
    <property type="match status" value="1"/>
</dbReference>